<dbReference type="AlphaFoldDB" id="S9R5W2"/>
<dbReference type="Pfam" id="PF07967">
    <property type="entry name" value="zf-C3HC"/>
    <property type="match status" value="1"/>
</dbReference>
<evidence type="ECO:0000313" key="9">
    <source>
        <dbReference type="Proteomes" id="UP000016088"/>
    </source>
</evidence>
<accession>S9R5W2</accession>
<protein>
    <submittedName>
        <fullName evidence="8">RNA export factor Rsm1</fullName>
    </submittedName>
</protein>
<evidence type="ECO:0000256" key="3">
    <source>
        <dbReference type="ARBA" id="ARBA00022771"/>
    </source>
</evidence>
<dbReference type="GO" id="GO:0008270">
    <property type="term" value="F:zinc ion binding"/>
    <property type="evidence" value="ECO:0007669"/>
    <property type="project" value="UniProtKB-KW"/>
</dbReference>
<dbReference type="EMBL" id="KE503206">
    <property type="protein sequence ID" value="EPX73685.1"/>
    <property type="molecule type" value="Genomic_DNA"/>
</dbReference>
<gene>
    <name evidence="8" type="ORF">SOCG_02903</name>
</gene>
<keyword evidence="4" id="KW-0862">Zinc</keyword>
<dbReference type="Pfam" id="PF08600">
    <property type="entry name" value="NuBaID_C"/>
    <property type="match status" value="1"/>
</dbReference>
<evidence type="ECO:0000259" key="7">
    <source>
        <dbReference type="Pfam" id="PF08600"/>
    </source>
</evidence>
<dbReference type="GeneID" id="25031877"/>
<dbReference type="OrthoDB" id="2592092at2759"/>
<organism evidence="8 9">
    <name type="scientific">Schizosaccharomyces octosporus (strain yFS286)</name>
    <name type="common">Fission yeast</name>
    <name type="synonym">Octosporomyces octosporus</name>
    <dbReference type="NCBI Taxonomy" id="483514"/>
    <lineage>
        <taxon>Eukaryota</taxon>
        <taxon>Fungi</taxon>
        <taxon>Dikarya</taxon>
        <taxon>Ascomycota</taxon>
        <taxon>Taphrinomycotina</taxon>
        <taxon>Schizosaccharomycetes</taxon>
        <taxon>Schizosaccharomycetales</taxon>
        <taxon>Schizosaccharomycetaceae</taxon>
        <taxon>Schizosaccharomyces</taxon>
    </lineage>
</organism>
<name>S9R5W2_SCHOY</name>
<dbReference type="InterPro" id="IPR013909">
    <property type="entry name" value="NuBaID_C"/>
</dbReference>
<dbReference type="VEuPathDB" id="FungiDB:SOCG_02903"/>
<dbReference type="HOGENOM" id="CLU_940597_0_0_1"/>
<keyword evidence="3" id="KW-0863">Zinc-finger</keyword>
<proteinExistence type="predicted"/>
<keyword evidence="2" id="KW-0479">Metal-binding</keyword>
<dbReference type="eggNOG" id="KOG4765">
    <property type="taxonomic scope" value="Eukaryota"/>
</dbReference>
<evidence type="ECO:0000259" key="6">
    <source>
        <dbReference type="Pfam" id="PF07967"/>
    </source>
</evidence>
<evidence type="ECO:0000256" key="4">
    <source>
        <dbReference type="ARBA" id="ARBA00022833"/>
    </source>
</evidence>
<sequence>MAIPSDWEFKEVLDQLDKVDERTEHVLASTIENSSCKYKAWSLKDFLRRLKTYRNRWSLTYDPKLGEVNCCRHGWLCDSYDKLTCDICNRRIDLNFLQNIIDSNELSWELPQKVRDRIEQSLIHEHQDGCLYKKMSFPENIYELNISTEILNAKRRIKRTSPCSVQLHIPKEMTQERLIKVAERFNYDISNDHCLSVVGIALTGWTEQLSGQLYECEYCHRRVGVWNLQQDDQSFDVIDQHRLNCPWRRAFRNSQLQGWQIILQLLTMETIFDQIDTEKDYTHWFDMASITVQELR</sequence>
<comment type="subcellular location">
    <subcellularLocation>
        <location evidence="1">Nucleus</location>
    </subcellularLocation>
</comment>
<evidence type="ECO:0000313" key="8">
    <source>
        <dbReference type="EMBL" id="EPX73685.1"/>
    </source>
</evidence>
<dbReference type="Proteomes" id="UP000016088">
    <property type="component" value="Unassembled WGS sequence"/>
</dbReference>
<dbReference type="GO" id="GO:0005634">
    <property type="term" value="C:nucleus"/>
    <property type="evidence" value="ECO:0007669"/>
    <property type="project" value="UniProtKB-SubCell"/>
</dbReference>
<keyword evidence="5" id="KW-0539">Nucleus</keyword>
<evidence type="ECO:0000256" key="5">
    <source>
        <dbReference type="ARBA" id="ARBA00023242"/>
    </source>
</evidence>
<evidence type="ECO:0000256" key="1">
    <source>
        <dbReference type="ARBA" id="ARBA00004123"/>
    </source>
</evidence>
<dbReference type="PANTHER" id="PTHR15835:SF6">
    <property type="entry name" value="ZINC FINGER C3HC-TYPE PROTEIN 1"/>
    <property type="match status" value="1"/>
</dbReference>
<dbReference type="PANTHER" id="PTHR15835">
    <property type="entry name" value="NUCLEAR-INTERACTING PARTNER OF ALK"/>
    <property type="match status" value="1"/>
</dbReference>
<reference evidence="8 9" key="1">
    <citation type="journal article" date="2011" name="Science">
        <title>Comparative functional genomics of the fission yeasts.</title>
        <authorList>
            <person name="Rhind N."/>
            <person name="Chen Z."/>
            <person name="Yassour M."/>
            <person name="Thompson D.A."/>
            <person name="Haas B.J."/>
            <person name="Habib N."/>
            <person name="Wapinski I."/>
            <person name="Roy S."/>
            <person name="Lin M.F."/>
            <person name="Heiman D.I."/>
            <person name="Young S.K."/>
            <person name="Furuya K."/>
            <person name="Guo Y."/>
            <person name="Pidoux A."/>
            <person name="Chen H.M."/>
            <person name="Robbertse B."/>
            <person name="Goldberg J.M."/>
            <person name="Aoki K."/>
            <person name="Bayne E.H."/>
            <person name="Berlin A.M."/>
            <person name="Desjardins C.A."/>
            <person name="Dobbs E."/>
            <person name="Dukaj L."/>
            <person name="Fan L."/>
            <person name="FitzGerald M.G."/>
            <person name="French C."/>
            <person name="Gujja S."/>
            <person name="Hansen K."/>
            <person name="Keifenheim D."/>
            <person name="Levin J.Z."/>
            <person name="Mosher R.A."/>
            <person name="Mueller C.A."/>
            <person name="Pfiffner J."/>
            <person name="Priest M."/>
            <person name="Russ C."/>
            <person name="Smialowska A."/>
            <person name="Swoboda P."/>
            <person name="Sykes S.M."/>
            <person name="Vaughn M."/>
            <person name="Vengrova S."/>
            <person name="Yoder R."/>
            <person name="Zeng Q."/>
            <person name="Allshire R."/>
            <person name="Baulcombe D."/>
            <person name="Birren B.W."/>
            <person name="Brown W."/>
            <person name="Ekwall K."/>
            <person name="Kellis M."/>
            <person name="Leatherwood J."/>
            <person name="Levin H."/>
            <person name="Margalit H."/>
            <person name="Martienssen R."/>
            <person name="Nieduszynski C.A."/>
            <person name="Spatafora J.W."/>
            <person name="Friedman N."/>
            <person name="Dalgaard J.Z."/>
            <person name="Baumann P."/>
            <person name="Niki H."/>
            <person name="Regev A."/>
            <person name="Nusbaum C."/>
        </authorList>
    </citation>
    <scope>NUCLEOTIDE SEQUENCE [LARGE SCALE GENOMIC DNA]</scope>
    <source>
        <strain evidence="9">yFS286</strain>
    </source>
</reference>
<dbReference type="InterPro" id="IPR012935">
    <property type="entry name" value="NuBaID_N"/>
</dbReference>
<feature type="domain" description="NuBaID C-terminal" evidence="7">
    <location>
        <begin position="200"/>
        <end position="255"/>
    </location>
</feature>
<dbReference type="RefSeq" id="XP_013016847.1">
    <property type="nucleotide sequence ID" value="XM_013161393.1"/>
</dbReference>
<evidence type="ECO:0000256" key="2">
    <source>
        <dbReference type="ARBA" id="ARBA00022723"/>
    </source>
</evidence>
<feature type="domain" description="C3HC-type" evidence="6">
    <location>
        <begin position="41"/>
        <end position="149"/>
    </location>
</feature>
<dbReference type="OMA" id="YECEYCH"/>
<keyword evidence="9" id="KW-1185">Reference proteome</keyword>